<dbReference type="Proteomes" id="UP000543224">
    <property type="component" value="Unassembled WGS sequence"/>
</dbReference>
<sequence>MKRQAFFLSFLLLFWTGTATGQTIALSPAKMVEGAQYILAGQVIEIREQQENPEFVIRVDTVFRGELGSATLTVPLPPQTGKFMAAPELDSRMLFFLTANAGLRLIPAGDLNWAAFLKEVLVGYRVDQYHFSDLK</sequence>
<accession>A0A6V8NZV8</accession>
<protein>
    <submittedName>
        <fullName evidence="2">Uncharacterized protein</fullName>
    </submittedName>
</protein>
<feature type="signal peptide" evidence="1">
    <location>
        <begin position="1"/>
        <end position="21"/>
    </location>
</feature>
<organism evidence="2 3">
    <name type="scientific">Candidatus Hakubella thermalkaliphila</name>
    <dbReference type="NCBI Taxonomy" id="2754717"/>
    <lineage>
        <taxon>Bacteria</taxon>
        <taxon>Bacillati</taxon>
        <taxon>Actinomycetota</taxon>
        <taxon>Actinomycetota incertae sedis</taxon>
        <taxon>Candidatus Hakubellales</taxon>
        <taxon>Candidatus Hakubellaceae</taxon>
        <taxon>Candidatus Hakubella</taxon>
    </lineage>
</organism>
<keyword evidence="1" id="KW-0732">Signal</keyword>
<dbReference type="EMBL" id="BLRX01000183">
    <property type="protein sequence ID" value="GFP25747.1"/>
    <property type="molecule type" value="Genomic_DNA"/>
</dbReference>
<evidence type="ECO:0000256" key="1">
    <source>
        <dbReference type="SAM" id="SignalP"/>
    </source>
</evidence>
<reference evidence="2 3" key="1">
    <citation type="journal article" date="2020" name="Front. Microbiol.">
        <title>Single-cell genomics of novel Actinobacteria with the Wood-Ljungdahl pathway discovered in a serpentinizing system.</title>
        <authorList>
            <person name="Merino N."/>
            <person name="Kawai M."/>
            <person name="Boyd E.S."/>
            <person name="Colman D.R."/>
            <person name="McGlynn S.E."/>
            <person name="Nealson K.H."/>
            <person name="Kurokawa K."/>
            <person name="Hongoh Y."/>
        </authorList>
    </citation>
    <scope>NUCLEOTIDE SEQUENCE [LARGE SCALE GENOMIC DNA]</scope>
    <source>
        <strain evidence="2 3">S25</strain>
    </source>
</reference>
<evidence type="ECO:0000313" key="3">
    <source>
        <dbReference type="Proteomes" id="UP000543224"/>
    </source>
</evidence>
<evidence type="ECO:0000313" key="2">
    <source>
        <dbReference type="EMBL" id="GFP25747.1"/>
    </source>
</evidence>
<name>A0A6V8NZV8_9ACTN</name>
<comment type="caution">
    <text evidence="2">The sequence shown here is derived from an EMBL/GenBank/DDBJ whole genome shotgun (WGS) entry which is preliminary data.</text>
</comment>
<feature type="chain" id="PRO_5039576214" evidence="1">
    <location>
        <begin position="22"/>
        <end position="135"/>
    </location>
</feature>
<dbReference type="AlphaFoldDB" id="A0A6V8NZV8"/>
<proteinExistence type="predicted"/>
<gene>
    <name evidence="2" type="ORF">HKBW3S25_01228</name>
</gene>